<organism evidence="1 2">
    <name type="scientific">Phrynosoma platyrhinos</name>
    <name type="common">Desert horned lizard</name>
    <dbReference type="NCBI Taxonomy" id="52577"/>
    <lineage>
        <taxon>Eukaryota</taxon>
        <taxon>Metazoa</taxon>
        <taxon>Chordata</taxon>
        <taxon>Craniata</taxon>
        <taxon>Vertebrata</taxon>
        <taxon>Euteleostomi</taxon>
        <taxon>Lepidosauria</taxon>
        <taxon>Squamata</taxon>
        <taxon>Bifurcata</taxon>
        <taxon>Unidentata</taxon>
        <taxon>Episquamata</taxon>
        <taxon>Toxicofera</taxon>
        <taxon>Iguania</taxon>
        <taxon>Phrynosomatidae</taxon>
        <taxon>Phrynosomatinae</taxon>
        <taxon>Phrynosoma</taxon>
    </lineage>
</organism>
<protein>
    <submittedName>
        <fullName evidence="1">Uncharacterized protein</fullName>
    </submittedName>
</protein>
<keyword evidence="2" id="KW-1185">Reference proteome</keyword>
<dbReference type="EMBL" id="JAIPUX010005289">
    <property type="protein sequence ID" value="KAH0617355.1"/>
    <property type="molecule type" value="Genomic_DNA"/>
</dbReference>
<proteinExistence type="predicted"/>
<reference evidence="1 2" key="1">
    <citation type="journal article" date="2022" name="Gigascience">
        <title>A chromosome-level genome assembly and annotation of the desert horned lizard, Phrynosoma platyrhinos, provides insight into chromosomal rearrangements among reptiles.</title>
        <authorList>
            <person name="Koochekian N."/>
            <person name="Ascanio A."/>
            <person name="Farleigh K."/>
            <person name="Card D.C."/>
            <person name="Schield D.R."/>
            <person name="Castoe T.A."/>
            <person name="Jezkova T."/>
        </authorList>
    </citation>
    <scope>NUCLEOTIDE SEQUENCE [LARGE SCALE GENOMIC DNA]</scope>
    <source>
        <strain evidence="1">NK-2021</strain>
    </source>
</reference>
<evidence type="ECO:0000313" key="2">
    <source>
        <dbReference type="Proteomes" id="UP000826234"/>
    </source>
</evidence>
<sequence>MTSCRQVTSGYNAKSIATVLSAPFLDPLLSSSLMEDCELRQLVLEILHNLIDRHDNRAKLRGIRIIPDVSDLKIKRDKISRQDVSFMKKHGQQLYRHVYLGCKEEDNVHKNFELLYTSLALITIELANEEVVTDLIRLAIALQVPREGQDGRYVKAMPIIFTLLLFDFCPSKDTAILNEDNLPMFNRCSIMALVAAYLNFLSQMIAVPAFCQHISKVGSCTFQIPFLGTRN</sequence>
<dbReference type="PANTHER" id="PTHR12444">
    <property type="entry name" value="PROTEIN EFR3 HOMOLOG CMP44E"/>
    <property type="match status" value="1"/>
</dbReference>
<accession>A0ABQ7SJ23</accession>
<name>A0ABQ7SJ23_PHRPL</name>
<gene>
    <name evidence="1" type="ORF">JD844_015413</name>
</gene>
<dbReference type="Proteomes" id="UP000826234">
    <property type="component" value="Unassembled WGS sequence"/>
</dbReference>
<dbReference type="InterPro" id="IPR051851">
    <property type="entry name" value="EFR3_Homologs"/>
</dbReference>
<evidence type="ECO:0000313" key="1">
    <source>
        <dbReference type="EMBL" id="KAH0617355.1"/>
    </source>
</evidence>
<dbReference type="PANTHER" id="PTHR12444:SF1">
    <property type="entry name" value="PROTEIN EFR3 HOMOLOG A"/>
    <property type="match status" value="1"/>
</dbReference>
<comment type="caution">
    <text evidence="1">The sequence shown here is derived from an EMBL/GenBank/DDBJ whole genome shotgun (WGS) entry which is preliminary data.</text>
</comment>